<dbReference type="InterPro" id="IPR002213">
    <property type="entry name" value="UDP_glucos_trans"/>
</dbReference>
<accession>W1P302</accession>
<keyword evidence="8" id="KW-1185">Reference proteome</keyword>
<dbReference type="PROSITE" id="PS00375">
    <property type="entry name" value="UDPGT"/>
    <property type="match status" value="1"/>
</dbReference>
<dbReference type="GO" id="GO:0035251">
    <property type="term" value="F:UDP-glucosyltransferase activity"/>
    <property type="evidence" value="ECO:0000318"/>
    <property type="project" value="GO_Central"/>
</dbReference>
<comment type="similarity">
    <text evidence="1 4">Belongs to the UDP-glycosyltransferase family.</text>
</comment>
<protein>
    <recommendedName>
        <fullName evidence="5">Glycosyltransferase</fullName>
        <ecNumber evidence="5">2.4.1.-</ecNumber>
    </recommendedName>
</protein>
<gene>
    <name evidence="7" type="ORF">AMTR_s00002p00256270</name>
</gene>
<dbReference type="eggNOG" id="KOG1192">
    <property type="taxonomic scope" value="Eukaryota"/>
</dbReference>
<evidence type="ECO:0000256" key="5">
    <source>
        <dbReference type="RuleBase" id="RU362057"/>
    </source>
</evidence>
<dbReference type="EC" id="2.4.1.-" evidence="5"/>
<dbReference type="Pfam" id="PF00201">
    <property type="entry name" value="UDPGT"/>
    <property type="match status" value="1"/>
</dbReference>
<dbReference type="PANTHER" id="PTHR11926">
    <property type="entry name" value="GLUCOSYL/GLUCURONOSYL TRANSFERASES"/>
    <property type="match status" value="1"/>
</dbReference>
<dbReference type="Proteomes" id="UP000017836">
    <property type="component" value="Unassembled WGS sequence"/>
</dbReference>
<dbReference type="InterPro" id="IPR058980">
    <property type="entry name" value="Glyco_transf_N"/>
</dbReference>
<dbReference type="InterPro" id="IPR035595">
    <property type="entry name" value="UDP_glycos_trans_CS"/>
</dbReference>
<dbReference type="PANTHER" id="PTHR11926:SF1494">
    <property type="entry name" value="FLAVONOL 3-O-GLUCOSYLTRANSFERASE UGT76E12-RELATED"/>
    <property type="match status" value="1"/>
</dbReference>
<evidence type="ECO:0000313" key="8">
    <source>
        <dbReference type="Proteomes" id="UP000017836"/>
    </source>
</evidence>
<feature type="domain" description="Glycosyltransferase N-terminal" evidence="6">
    <location>
        <begin position="22"/>
        <end position="57"/>
    </location>
</feature>
<dbReference type="Gramene" id="ERN01330">
    <property type="protein sequence ID" value="ERN01330"/>
    <property type="gene ID" value="AMTR_s00002p00256270"/>
</dbReference>
<dbReference type="Pfam" id="PF26168">
    <property type="entry name" value="Glyco_transf_N"/>
    <property type="match status" value="1"/>
</dbReference>
<keyword evidence="3 4" id="KW-0808">Transferase</keyword>
<evidence type="ECO:0000256" key="3">
    <source>
        <dbReference type="ARBA" id="ARBA00022679"/>
    </source>
</evidence>
<evidence type="ECO:0000313" key="7">
    <source>
        <dbReference type="EMBL" id="ERN01330.1"/>
    </source>
</evidence>
<organism evidence="7 8">
    <name type="scientific">Amborella trichopoda</name>
    <dbReference type="NCBI Taxonomy" id="13333"/>
    <lineage>
        <taxon>Eukaryota</taxon>
        <taxon>Viridiplantae</taxon>
        <taxon>Streptophyta</taxon>
        <taxon>Embryophyta</taxon>
        <taxon>Tracheophyta</taxon>
        <taxon>Spermatophyta</taxon>
        <taxon>Magnoliopsida</taxon>
        <taxon>Amborellales</taxon>
        <taxon>Amborellaceae</taxon>
        <taxon>Amborella</taxon>
    </lineage>
</organism>
<dbReference type="FunFam" id="3.40.50.2000:FF:000060">
    <property type="entry name" value="Glycosyltransferase"/>
    <property type="match status" value="1"/>
</dbReference>
<dbReference type="AlphaFoldDB" id="W1P302"/>
<evidence type="ECO:0000256" key="1">
    <source>
        <dbReference type="ARBA" id="ARBA00009995"/>
    </source>
</evidence>
<dbReference type="Gene3D" id="3.40.50.2000">
    <property type="entry name" value="Glycogen Phosphorylase B"/>
    <property type="match status" value="2"/>
</dbReference>
<dbReference type="EMBL" id="KI394767">
    <property type="protein sequence ID" value="ERN01330.1"/>
    <property type="molecule type" value="Genomic_DNA"/>
</dbReference>
<dbReference type="OMA" id="IPGHACL"/>
<evidence type="ECO:0000259" key="6">
    <source>
        <dbReference type="Pfam" id="PF26168"/>
    </source>
</evidence>
<dbReference type="HOGENOM" id="CLU_001724_0_3_1"/>
<proteinExistence type="inferred from homology"/>
<dbReference type="SUPFAM" id="SSF53756">
    <property type="entry name" value="UDP-Glycosyltransferase/glycogen phosphorylase"/>
    <property type="match status" value="1"/>
</dbReference>
<dbReference type="CDD" id="cd03784">
    <property type="entry name" value="GT1_Gtf-like"/>
    <property type="match status" value="1"/>
</dbReference>
<reference evidence="8" key="1">
    <citation type="journal article" date="2013" name="Science">
        <title>The Amborella genome and the evolution of flowering plants.</title>
        <authorList>
            <consortium name="Amborella Genome Project"/>
        </authorList>
    </citation>
    <scope>NUCLEOTIDE SEQUENCE [LARGE SCALE GENOMIC DNA]</scope>
</reference>
<sequence>MLGIGKSDTRNFESLCSGVRHVVAVPFPGQGHINPMMHLCKRLASKGAAISFVVTKEWVGFMSGQPIPPNVRLCPIPNVIPSELNRSADWTGFIEAVSTKMEEPFERLLVGLLETEERPVSVVIVDVFMPWAADVAERRGIPVAVLFPMASAIFSIYYHFDLLFSKGHFSGSSTVSQEEHVDYLPGVSLTRILDLPHVGGREEAQQRARCLQFFQQFQQVNFILIYSFYELESPTIDALHALLPRGHIFPVGPLIPLPQENEFKTNARPEVDCSSWLDSQPHGSTLYVSLGSLVTVPDRQMMELAFGLIESEIRFIWVARDPTRNLRDMCKDNGLVVTWCSQSKVLRHPSIGGFLTHCGWNSTMEAVLAGVPMLTFPINFDQPMNSKLVTDDWKVGLRVRSGPMGENELVGRGEIASLVRRLFDGEESKEMRRRIEKLKEAGLKTFERGGSSDISLNAFLESLDC</sequence>
<evidence type="ECO:0000256" key="2">
    <source>
        <dbReference type="ARBA" id="ARBA00022676"/>
    </source>
</evidence>
<keyword evidence="2 4" id="KW-0328">Glycosyltransferase</keyword>
<name>W1P302_AMBTC</name>
<evidence type="ECO:0000256" key="4">
    <source>
        <dbReference type="RuleBase" id="RU003718"/>
    </source>
</evidence>